<name>A0ABQ2LGA2_9PROT</name>
<dbReference type="InterPro" id="IPR017850">
    <property type="entry name" value="Alkaline_phosphatase_core_sf"/>
</dbReference>
<accession>A0ABQ2LGA2</accession>
<keyword evidence="2" id="KW-1185">Reference proteome</keyword>
<dbReference type="Proteomes" id="UP000602381">
    <property type="component" value="Unassembled WGS sequence"/>
</dbReference>
<dbReference type="SUPFAM" id="SSF53649">
    <property type="entry name" value="Alkaline phosphatase-like"/>
    <property type="match status" value="1"/>
</dbReference>
<organism evidence="1 2">
    <name type="scientific">Iodidimonas muriae</name>
    <dbReference type="NCBI Taxonomy" id="261467"/>
    <lineage>
        <taxon>Bacteria</taxon>
        <taxon>Pseudomonadati</taxon>
        <taxon>Pseudomonadota</taxon>
        <taxon>Alphaproteobacteria</taxon>
        <taxon>Iodidimonadales</taxon>
        <taxon>Iodidimonadaceae</taxon>
        <taxon>Iodidimonas</taxon>
    </lineage>
</organism>
<sequence>MTKLLFVEINEVNFDDMRAYGVQGYLPELMGLMDRHGVAKTTSEQDYEELEPWIQWVTAHTGLALAEHNVFRLGDIVKHDIPQIWEHLEEQGLKVGAISPMNAKNRTGNAAFFVPDPWTPTSLTASPLLENLYFAVAQAVNDNAQDRLALRSKFALLAGAGTYARAVNYGQYLALARGAKKGPWSKAMFLDLLLSDILIKETRRTAPDFASLFLNAGAHIQHHYMFNSAVYKGEQTNPEWVIGPHQDPMLDVYRLYDRIVGQIRQAFPKTRLMLATGLHQDPHPETTFYWRLKDHAAYLTKIGVPFACAKPRMSRDFFIECISEEQAAEAERILSSVKASDGTKLFDVDNRGRDLFVMLVWSHDIEADFSYTVGKRAFIGLRDDVAFVAIKNGQHNGIGYFLDTGLSADAMHGTFPLAEIPVKICDALGVSWRETARSQAIA</sequence>
<protein>
    <submittedName>
        <fullName evidence="1">Uncharacterized protein</fullName>
    </submittedName>
</protein>
<reference evidence="2" key="1">
    <citation type="journal article" date="2019" name="Int. J. Syst. Evol. Microbiol.">
        <title>The Global Catalogue of Microorganisms (GCM) 10K type strain sequencing project: providing services to taxonomists for standard genome sequencing and annotation.</title>
        <authorList>
            <consortium name="The Broad Institute Genomics Platform"/>
            <consortium name="The Broad Institute Genome Sequencing Center for Infectious Disease"/>
            <person name="Wu L."/>
            <person name="Ma J."/>
        </authorList>
    </citation>
    <scope>NUCLEOTIDE SEQUENCE [LARGE SCALE GENOMIC DNA]</scope>
    <source>
        <strain evidence="2">JCM 17843</strain>
    </source>
</reference>
<dbReference type="Gene3D" id="3.40.720.10">
    <property type="entry name" value="Alkaline Phosphatase, subunit A"/>
    <property type="match status" value="1"/>
</dbReference>
<comment type="caution">
    <text evidence="1">The sequence shown here is derived from an EMBL/GenBank/DDBJ whole genome shotgun (WGS) entry which is preliminary data.</text>
</comment>
<dbReference type="EMBL" id="BMOV01000013">
    <property type="protein sequence ID" value="GGO16740.1"/>
    <property type="molecule type" value="Genomic_DNA"/>
</dbReference>
<gene>
    <name evidence="1" type="ORF">GCM10007972_26120</name>
</gene>
<dbReference type="RefSeq" id="WP_188874073.1">
    <property type="nucleotide sequence ID" value="NZ_BMOV01000013.1"/>
</dbReference>
<proteinExistence type="predicted"/>
<evidence type="ECO:0000313" key="1">
    <source>
        <dbReference type="EMBL" id="GGO16740.1"/>
    </source>
</evidence>
<evidence type="ECO:0000313" key="2">
    <source>
        <dbReference type="Proteomes" id="UP000602381"/>
    </source>
</evidence>